<reference evidence="6" key="1">
    <citation type="submission" date="2021-05" db="EMBL/GenBank/DDBJ databases">
        <title>The genome of the haptophyte Pavlova lutheri (Diacronema luteri, Pavlovales) - a model for lipid biosynthesis in eukaryotic algae.</title>
        <authorList>
            <person name="Hulatt C.J."/>
            <person name="Posewitz M.C."/>
        </authorList>
    </citation>
    <scope>NUCLEOTIDE SEQUENCE</scope>
    <source>
        <strain evidence="6">NIVA-4/92</strain>
    </source>
</reference>
<dbReference type="GO" id="GO:0034703">
    <property type="term" value="C:cation channel complex"/>
    <property type="evidence" value="ECO:0007669"/>
    <property type="project" value="TreeGrafter"/>
</dbReference>
<organism evidence="6 7">
    <name type="scientific">Diacronema lutheri</name>
    <name type="common">Unicellular marine alga</name>
    <name type="synonym">Monochrysis lutheri</name>
    <dbReference type="NCBI Taxonomy" id="2081491"/>
    <lineage>
        <taxon>Eukaryota</taxon>
        <taxon>Haptista</taxon>
        <taxon>Haptophyta</taxon>
        <taxon>Pavlovophyceae</taxon>
        <taxon>Pavlovales</taxon>
        <taxon>Pavlovaceae</taxon>
        <taxon>Diacronema</taxon>
    </lineage>
</organism>
<evidence type="ECO:0008006" key="8">
    <source>
        <dbReference type="Google" id="ProtNLM"/>
    </source>
</evidence>
<proteinExistence type="predicted"/>
<evidence type="ECO:0000313" key="7">
    <source>
        <dbReference type="Proteomes" id="UP000751190"/>
    </source>
</evidence>
<feature type="transmembrane region" description="Helical" evidence="5">
    <location>
        <begin position="526"/>
        <end position="545"/>
    </location>
</feature>
<feature type="transmembrane region" description="Helical" evidence="5">
    <location>
        <begin position="749"/>
        <end position="768"/>
    </location>
</feature>
<dbReference type="PANTHER" id="PTHR10117:SF54">
    <property type="entry name" value="TRANSIENT RECEPTOR POTENTIAL-GAMMA PROTEIN"/>
    <property type="match status" value="1"/>
</dbReference>
<feature type="compositionally biased region" description="Gly residues" evidence="4">
    <location>
        <begin position="964"/>
        <end position="981"/>
    </location>
</feature>
<feature type="compositionally biased region" description="Basic and acidic residues" evidence="4">
    <location>
        <begin position="993"/>
        <end position="1018"/>
    </location>
</feature>
<evidence type="ECO:0000256" key="3">
    <source>
        <dbReference type="ARBA" id="ARBA00023303"/>
    </source>
</evidence>
<feature type="transmembrane region" description="Helical" evidence="5">
    <location>
        <begin position="485"/>
        <end position="506"/>
    </location>
</feature>
<dbReference type="GO" id="GO:0015279">
    <property type="term" value="F:store-operated calcium channel activity"/>
    <property type="evidence" value="ECO:0007669"/>
    <property type="project" value="TreeGrafter"/>
</dbReference>
<protein>
    <recommendedName>
        <fullName evidence="8">Ion transport domain-containing protein</fullName>
    </recommendedName>
</protein>
<dbReference type="InterPro" id="IPR032675">
    <property type="entry name" value="LRR_dom_sf"/>
</dbReference>
<dbReference type="OrthoDB" id="10687990at2759"/>
<feature type="transmembrane region" description="Helical" evidence="5">
    <location>
        <begin position="565"/>
        <end position="585"/>
    </location>
</feature>
<keyword evidence="5" id="KW-0812">Transmembrane</keyword>
<dbReference type="EMBL" id="JAGTXO010000046">
    <property type="protein sequence ID" value="KAG8458940.1"/>
    <property type="molecule type" value="Genomic_DNA"/>
</dbReference>
<dbReference type="GO" id="GO:0051480">
    <property type="term" value="P:regulation of cytosolic calcium ion concentration"/>
    <property type="evidence" value="ECO:0007669"/>
    <property type="project" value="TreeGrafter"/>
</dbReference>
<evidence type="ECO:0000256" key="2">
    <source>
        <dbReference type="ARBA" id="ARBA00023065"/>
    </source>
</evidence>
<keyword evidence="7" id="KW-1185">Reference proteome</keyword>
<feature type="region of interest" description="Disordered" evidence="4">
    <location>
        <begin position="964"/>
        <end position="1018"/>
    </location>
</feature>
<dbReference type="AlphaFoldDB" id="A0A8J5X9E2"/>
<dbReference type="PANTHER" id="PTHR10117">
    <property type="entry name" value="TRANSIENT RECEPTOR POTENTIAL CHANNEL"/>
    <property type="match status" value="1"/>
</dbReference>
<comment type="caution">
    <text evidence="6">The sequence shown here is derived from an EMBL/GenBank/DDBJ whole genome shotgun (WGS) entry which is preliminary data.</text>
</comment>
<gene>
    <name evidence="6" type="ORF">KFE25_004274</name>
</gene>
<keyword evidence="1" id="KW-0813">Transport</keyword>
<feature type="region of interest" description="Disordered" evidence="4">
    <location>
        <begin position="1072"/>
        <end position="1094"/>
    </location>
</feature>
<accession>A0A8J5X9E2</accession>
<dbReference type="SMART" id="SM00368">
    <property type="entry name" value="LRR_RI"/>
    <property type="match status" value="2"/>
</dbReference>
<keyword evidence="3" id="KW-0407">Ion channel</keyword>
<dbReference type="GO" id="GO:0005886">
    <property type="term" value="C:plasma membrane"/>
    <property type="evidence" value="ECO:0007669"/>
    <property type="project" value="TreeGrafter"/>
</dbReference>
<keyword evidence="5" id="KW-0472">Membrane</keyword>
<evidence type="ECO:0000256" key="1">
    <source>
        <dbReference type="ARBA" id="ARBA00022448"/>
    </source>
</evidence>
<name>A0A8J5X9E2_DIALT</name>
<sequence>MVGKHQKFGGHATSTWAWIDDDATYFELVRTLPHAERHALDELARHLAQGPAGARRRTLPTTTEALLRASRLELASCALGNEMILAICVILRKAPRLRFLNLCRNGLTDACCAALARALPFAASLEVLDLSANSLGAVGLETLAFGFALCPALTALALDRNLWRETMSSWVPRFKHHLLRMLDLTRPSSPNGKVVRTLSKLSGGSFRSAERSGSVLAASRDAYSLAADRSHVVDFSPLTWLNLGQWPPSEPGALYGLALFLARADDAQACAFLGAAVTRLAEPFDTCVMVITALFAHDPPRAIRFGVSLALQLQAQASAERSARPIEYAALRELFAVTQLSVTACIDLMDEDARDAAADFESPPALAPVELDAVAALPSAGGAGGGMSRSSSGAIAAGAGAALAPTGVRTGAPAGADAYDGADEIEHLAAKLDTIMMQSDGAPEIGAFLGQRLWLLANTLKIAWGSGKRPLKAAVLFAKVGSATLLFLLAHGLLEPFAFIIAVMLPDAKLVVQRERVDYRVLVADWWVFSSIVAEFGQLLTLGIAHQPRLALRRYFIEVWNLLDVMGLGLGALALALHTAVLMGATPAAALLGTPLCAQGLVDEDAAFQMEVRFVQRILSPAVWALMTRTCRLTYLHPVLGPMMRMLVLMAADVAVCIFFGGLLSLAAAAAIVVMFKRPPPLGQAHGSRATGLAESPVARLFDGVTDGGDGWGVRGMGDALIALTEVWLGGESAGLACARKTPHGWSAWALMMGFTLTTVVCLLNMLIAQMAKTFDTVWDARTVSYLHSRAQIVQRARTMPLAPPPLNLLGLPALWLTLGARAARTAGGALRGACQRRRASASRSRLVGDDSAAGAHEDHVAAQAAERAAHERCARMPPPGAETVPVERARLDARVDALDERIGRVMERVEARLDDVSAEDRWRVAMLNRMRSWIERLDATIAARVDAVHADGARLESSLCGAGGSGSDGGGGTRLTGGWAGMRHGRRRSRARARDGAGHNEHDTDADAADKTDGGRLHGELGELRAAVAQLQHGQAELLALLGSGASRLAVGVPVRGHGVPRAALELAQPARAPVPRERGGAAGTGEPGRVPS</sequence>
<evidence type="ECO:0000313" key="6">
    <source>
        <dbReference type="EMBL" id="KAG8458940.1"/>
    </source>
</evidence>
<dbReference type="Proteomes" id="UP000751190">
    <property type="component" value="Unassembled WGS sequence"/>
</dbReference>
<dbReference type="InterPro" id="IPR002153">
    <property type="entry name" value="TRPC_channel"/>
</dbReference>
<keyword evidence="5" id="KW-1133">Transmembrane helix</keyword>
<evidence type="ECO:0000256" key="4">
    <source>
        <dbReference type="SAM" id="MobiDB-lite"/>
    </source>
</evidence>
<keyword evidence="2" id="KW-0406">Ion transport</keyword>
<dbReference type="SUPFAM" id="SSF52047">
    <property type="entry name" value="RNI-like"/>
    <property type="match status" value="1"/>
</dbReference>
<evidence type="ECO:0000256" key="5">
    <source>
        <dbReference type="SAM" id="Phobius"/>
    </source>
</evidence>
<feature type="transmembrane region" description="Helical" evidence="5">
    <location>
        <begin position="646"/>
        <end position="676"/>
    </location>
</feature>
<dbReference type="GO" id="GO:0070679">
    <property type="term" value="F:inositol 1,4,5 trisphosphate binding"/>
    <property type="evidence" value="ECO:0007669"/>
    <property type="project" value="TreeGrafter"/>
</dbReference>
<dbReference type="Gene3D" id="3.80.10.10">
    <property type="entry name" value="Ribonuclease Inhibitor"/>
    <property type="match status" value="1"/>
</dbReference>